<evidence type="ECO:0000313" key="15">
    <source>
        <dbReference type="EMBL" id="DBA02974.1"/>
    </source>
</evidence>
<keyword evidence="12 14" id="KW-0472">Membrane</keyword>
<keyword evidence="16" id="KW-1185">Reference proteome</keyword>
<evidence type="ECO:0000256" key="5">
    <source>
        <dbReference type="ARBA" id="ARBA00022516"/>
    </source>
</evidence>
<dbReference type="GO" id="GO:0005789">
    <property type="term" value="C:endoplasmic reticulum membrane"/>
    <property type="evidence" value="ECO:0007669"/>
    <property type="project" value="UniProtKB-SubCell"/>
</dbReference>
<evidence type="ECO:0000256" key="1">
    <source>
        <dbReference type="ARBA" id="ARBA00004477"/>
    </source>
</evidence>
<evidence type="ECO:0000313" key="16">
    <source>
        <dbReference type="Proteomes" id="UP001146120"/>
    </source>
</evidence>
<dbReference type="InterPro" id="IPR007130">
    <property type="entry name" value="DAGAT"/>
</dbReference>
<comment type="pathway">
    <text evidence="2">Glycerolipid metabolism; triacylglycerol biosynthesis.</text>
</comment>
<proteinExistence type="inferred from homology"/>
<evidence type="ECO:0000256" key="13">
    <source>
        <dbReference type="ARBA" id="ARBA00023315"/>
    </source>
</evidence>
<evidence type="ECO:0000256" key="10">
    <source>
        <dbReference type="ARBA" id="ARBA00022989"/>
    </source>
</evidence>
<reference evidence="15" key="2">
    <citation type="journal article" date="2023" name="Microbiol Resour">
        <title>Decontamination and Annotation of the Draft Genome Sequence of the Oomycete Lagenidium giganteum ARSEF 373.</title>
        <authorList>
            <person name="Morgan W.R."/>
            <person name="Tartar A."/>
        </authorList>
    </citation>
    <scope>NUCLEOTIDE SEQUENCE</scope>
    <source>
        <strain evidence="15">ARSEF 373</strain>
    </source>
</reference>
<evidence type="ECO:0000256" key="6">
    <source>
        <dbReference type="ARBA" id="ARBA00022679"/>
    </source>
</evidence>
<feature type="transmembrane region" description="Helical" evidence="14">
    <location>
        <begin position="47"/>
        <end position="67"/>
    </location>
</feature>
<name>A0AAV2ZBX4_9STRA</name>
<gene>
    <name evidence="15" type="ORF">N0F65_003162</name>
</gene>
<dbReference type="GO" id="GO:0019432">
    <property type="term" value="P:triglyceride biosynthetic process"/>
    <property type="evidence" value="ECO:0007669"/>
    <property type="project" value="TreeGrafter"/>
</dbReference>
<dbReference type="EC" id="2.3.1.-" evidence="14"/>
<keyword evidence="9 14" id="KW-0256">Endoplasmic reticulum</keyword>
<keyword evidence="13" id="KW-0012">Acyltransferase</keyword>
<dbReference type="Proteomes" id="UP001146120">
    <property type="component" value="Unassembled WGS sequence"/>
</dbReference>
<keyword evidence="10 14" id="KW-1133">Transmembrane helix</keyword>
<evidence type="ECO:0000256" key="12">
    <source>
        <dbReference type="ARBA" id="ARBA00023136"/>
    </source>
</evidence>
<accession>A0AAV2ZBX4</accession>
<feature type="transmembrane region" description="Helical" evidence="14">
    <location>
        <begin position="7"/>
        <end position="27"/>
    </location>
</feature>
<dbReference type="PANTHER" id="PTHR12317:SF0">
    <property type="entry name" value="ACYLTRANSFERASE"/>
    <property type="match status" value="1"/>
</dbReference>
<evidence type="ECO:0000256" key="4">
    <source>
        <dbReference type="ARBA" id="ARBA00005420"/>
    </source>
</evidence>
<keyword evidence="6 14" id="KW-0808">Transferase</keyword>
<evidence type="ECO:0000256" key="3">
    <source>
        <dbReference type="ARBA" id="ARBA00005189"/>
    </source>
</evidence>
<dbReference type="EMBL" id="DAKRPA010000024">
    <property type="protein sequence ID" value="DBA02974.1"/>
    <property type="molecule type" value="Genomic_DNA"/>
</dbReference>
<evidence type="ECO:0000256" key="11">
    <source>
        <dbReference type="ARBA" id="ARBA00023098"/>
    </source>
</evidence>
<organism evidence="15 16">
    <name type="scientific">Lagenidium giganteum</name>
    <dbReference type="NCBI Taxonomy" id="4803"/>
    <lineage>
        <taxon>Eukaryota</taxon>
        <taxon>Sar</taxon>
        <taxon>Stramenopiles</taxon>
        <taxon>Oomycota</taxon>
        <taxon>Peronosporomycetes</taxon>
        <taxon>Pythiales</taxon>
        <taxon>Pythiaceae</taxon>
    </lineage>
</organism>
<evidence type="ECO:0000256" key="14">
    <source>
        <dbReference type="RuleBase" id="RU367023"/>
    </source>
</evidence>
<reference evidence="15" key="1">
    <citation type="submission" date="2022-11" db="EMBL/GenBank/DDBJ databases">
        <authorList>
            <person name="Morgan W.R."/>
            <person name="Tartar A."/>
        </authorList>
    </citation>
    <scope>NUCLEOTIDE SEQUENCE</scope>
    <source>
        <strain evidence="15">ARSEF 373</strain>
    </source>
</reference>
<dbReference type="AlphaFoldDB" id="A0AAV2ZBX4"/>
<keyword evidence="7 14" id="KW-0812">Transmembrane</keyword>
<comment type="caution">
    <text evidence="15">The sequence shown here is derived from an EMBL/GenBank/DDBJ whole genome shotgun (WGS) entry which is preliminary data.</text>
</comment>
<evidence type="ECO:0000256" key="7">
    <source>
        <dbReference type="ARBA" id="ARBA00022692"/>
    </source>
</evidence>
<dbReference type="GO" id="GO:0004144">
    <property type="term" value="F:diacylglycerol O-acyltransferase activity"/>
    <property type="evidence" value="ECO:0007669"/>
    <property type="project" value="TreeGrafter"/>
</dbReference>
<comment type="similarity">
    <text evidence="4 14">Belongs to the diacylglycerol acyltransferase family.</text>
</comment>
<dbReference type="PANTHER" id="PTHR12317">
    <property type="entry name" value="DIACYLGLYCEROL O-ACYLTRANSFERASE"/>
    <property type="match status" value="1"/>
</dbReference>
<keyword evidence="5" id="KW-0444">Lipid biosynthesis</keyword>
<protein>
    <recommendedName>
        <fullName evidence="14">Acyltransferase</fullName>
        <ecNumber evidence="14">2.3.1.-</ecNumber>
    </recommendedName>
</protein>
<comment type="pathway">
    <text evidence="3">Lipid metabolism.</text>
</comment>
<evidence type="ECO:0000256" key="2">
    <source>
        <dbReference type="ARBA" id="ARBA00004771"/>
    </source>
</evidence>
<feature type="transmembrane region" description="Helical" evidence="14">
    <location>
        <begin position="144"/>
        <end position="165"/>
    </location>
</feature>
<comment type="subcellular location">
    <subcellularLocation>
        <location evidence="1 14">Endoplasmic reticulum membrane</location>
        <topology evidence="1 14">Multi-pass membrane protein</topology>
    </subcellularLocation>
</comment>
<dbReference type="Pfam" id="PF03982">
    <property type="entry name" value="DAGAT"/>
    <property type="match status" value="1"/>
</dbReference>
<evidence type="ECO:0000256" key="8">
    <source>
        <dbReference type="ARBA" id="ARBA00022798"/>
    </source>
</evidence>
<dbReference type="GO" id="GO:0006071">
    <property type="term" value="P:glycerol metabolic process"/>
    <property type="evidence" value="ECO:0007669"/>
    <property type="project" value="UniProtKB-KW"/>
</dbReference>
<keyword evidence="11" id="KW-0443">Lipid metabolism</keyword>
<sequence>MVFMYSIWLGSAVGTASGLLYVGYRMLLAGYLMLKGQNGLQVLLGDSLLRVAVPVLALYVLYQLFFWKTRVNPGFRQYFMDFVRAYPYFATTGLVFDNKQPDERVQIEPNDKNMFAFHPHGVTSLGWSYNGVYNHSLMHSDLRWLVTSAIFFIPVLRNMMAWIGAEPIEKNHVKRLLSESRNVCLIPGGYEKATIYERNKHRVYMRHRAGFIKLALQHGYKVHPVYTFGEEQSFYAFPYLLSWRLLLNRVKLPGCMIVGVWWCFFLPFPNINLITVVGDPIQLPKIDKPSRADVSKYHSIYIKALEDLFERNKAKYATAGANAKLEIF</sequence>
<keyword evidence="8" id="KW-0319">Glycerol metabolism</keyword>
<evidence type="ECO:0000256" key="9">
    <source>
        <dbReference type="ARBA" id="ARBA00022824"/>
    </source>
</evidence>